<feature type="transmembrane region" description="Helical" evidence="8">
    <location>
        <begin position="98"/>
        <end position="116"/>
    </location>
</feature>
<feature type="transmembrane region" description="Helical" evidence="8">
    <location>
        <begin position="122"/>
        <end position="141"/>
    </location>
</feature>
<evidence type="ECO:0000313" key="10">
    <source>
        <dbReference type="EMBL" id="SAL86608.1"/>
    </source>
</evidence>
<feature type="transmembrane region" description="Helical" evidence="8">
    <location>
        <begin position="343"/>
        <end position="364"/>
    </location>
</feature>
<proteinExistence type="predicted"/>
<feature type="domain" description="Major facilitator superfamily (MFS) profile" evidence="9">
    <location>
        <begin position="26"/>
        <end position="432"/>
    </location>
</feature>
<dbReference type="Pfam" id="PF07690">
    <property type="entry name" value="MFS_1"/>
    <property type="match status" value="1"/>
</dbReference>
<name>A0A158KZN1_9BURK</name>
<dbReference type="PANTHER" id="PTHR43528">
    <property type="entry name" value="ALPHA-KETOGLUTARATE PERMEASE"/>
    <property type="match status" value="1"/>
</dbReference>
<evidence type="ECO:0000256" key="2">
    <source>
        <dbReference type="ARBA" id="ARBA00022448"/>
    </source>
</evidence>
<feature type="transmembrane region" description="Helical" evidence="8">
    <location>
        <begin position="26"/>
        <end position="47"/>
    </location>
</feature>
<keyword evidence="7 8" id="KW-0472">Membrane</keyword>
<dbReference type="PANTHER" id="PTHR43528:SF1">
    <property type="entry name" value="ALPHA-KETOGLUTARATE PERMEASE"/>
    <property type="match status" value="1"/>
</dbReference>
<keyword evidence="5" id="KW-0769">Symport</keyword>
<gene>
    <name evidence="10" type="ORF">AWB74_07774</name>
</gene>
<evidence type="ECO:0000256" key="1">
    <source>
        <dbReference type="ARBA" id="ARBA00004651"/>
    </source>
</evidence>
<keyword evidence="11" id="KW-1185">Reference proteome</keyword>
<feature type="transmembrane region" description="Helical" evidence="8">
    <location>
        <begin position="405"/>
        <end position="428"/>
    </location>
</feature>
<reference evidence="10" key="1">
    <citation type="submission" date="2016-01" db="EMBL/GenBank/DDBJ databases">
        <authorList>
            <person name="Peeters C."/>
        </authorList>
    </citation>
    <scope>NUCLEOTIDE SEQUENCE [LARGE SCALE GENOMIC DNA]</scope>
    <source>
        <strain evidence="10">LMG 29317</strain>
    </source>
</reference>
<dbReference type="InterPro" id="IPR036259">
    <property type="entry name" value="MFS_trans_sf"/>
</dbReference>
<evidence type="ECO:0000256" key="3">
    <source>
        <dbReference type="ARBA" id="ARBA00022475"/>
    </source>
</evidence>
<dbReference type="SUPFAM" id="SSF103473">
    <property type="entry name" value="MFS general substrate transporter"/>
    <property type="match status" value="1"/>
</dbReference>
<comment type="subcellular location">
    <subcellularLocation>
        <location evidence="1">Cell membrane</location>
        <topology evidence="1">Multi-pass membrane protein</topology>
    </subcellularLocation>
</comment>
<evidence type="ECO:0000256" key="7">
    <source>
        <dbReference type="ARBA" id="ARBA00023136"/>
    </source>
</evidence>
<accession>A0A158KZN1</accession>
<dbReference type="GO" id="GO:0005886">
    <property type="term" value="C:plasma membrane"/>
    <property type="evidence" value="ECO:0007669"/>
    <property type="project" value="UniProtKB-SubCell"/>
</dbReference>
<dbReference type="InterPro" id="IPR011701">
    <property type="entry name" value="MFS"/>
</dbReference>
<organism evidence="10 11">
    <name type="scientific">Caballeronia arvi</name>
    <dbReference type="NCBI Taxonomy" id="1777135"/>
    <lineage>
        <taxon>Bacteria</taxon>
        <taxon>Pseudomonadati</taxon>
        <taxon>Pseudomonadota</taxon>
        <taxon>Betaproteobacteria</taxon>
        <taxon>Burkholderiales</taxon>
        <taxon>Burkholderiaceae</taxon>
        <taxon>Caballeronia</taxon>
    </lineage>
</organism>
<dbReference type="InterPro" id="IPR020846">
    <property type="entry name" value="MFS_dom"/>
</dbReference>
<protein>
    <submittedName>
        <fullName evidence="10">Major facilitator family transporter</fullName>
    </submittedName>
</protein>
<feature type="transmembrane region" description="Helical" evidence="8">
    <location>
        <begin position="287"/>
        <end position="307"/>
    </location>
</feature>
<comment type="caution">
    <text evidence="10">The sequence shown here is derived from an EMBL/GenBank/DDBJ whole genome shotgun (WGS) entry which is preliminary data.</text>
</comment>
<dbReference type="OrthoDB" id="6766492at2"/>
<feature type="transmembrane region" description="Helical" evidence="8">
    <location>
        <begin position="59"/>
        <end position="78"/>
    </location>
</feature>
<dbReference type="PROSITE" id="PS50850">
    <property type="entry name" value="MFS"/>
    <property type="match status" value="1"/>
</dbReference>
<dbReference type="InterPro" id="IPR051084">
    <property type="entry name" value="H+-coupled_symporters"/>
</dbReference>
<feature type="transmembrane region" description="Helical" evidence="8">
    <location>
        <begin position="314"/>
        <end position="331"/>
    </location>
</feature>
<evidence type="ECO:0000256" key="5">
    <source>
        <dbReference type="ARBA" id="ARBA00022847"/>
    </source>
</evidence>
<keyword evidence="6 8" id="KW-1133">Transmembrane helix</keyword>
<dbReference type="EMBL" id="FCOM02000075">
    <property type="protein sequence ID" value="SAL86608.1"/>
    <property type="molecule type" value="Genomic_DNA"/>
</dbReference>
<sequence>METTRNAVSESGLAQSTGLTRSQWKMILIASLGGSLEFYDFIVYGFFAHNIAAQFFPNASSLLSMLAAFSVLAIGYVIRPLGGIVLSSWGDRYGRRPVFLGSIVVVTSATICLGLLPNFQSWGITASIALIVLRMLQGFCVGGEMPGAITYAVEAAPHRAGLAAGIIICAVNVGVLLATVVNLVIQSALSSADAAAYGWRVAFLFGGLCGIVSYWMRRNLDESPEFKKMHGAVIKQPFRETLRHHGKSVAAAALTIAVMAGVNGILYGHMPAYLVQQLHYAPRTAAIAQNAYLIVSSFGLLAAGWLGDKVPRRYLLRTSAALLVVLSYPFYQALVGHTVNPVGLFILAGVVFSLASGTWASVLADQFPVQVRFSGIALSYNASVLVFSGFAPLLATMLIRETGSLAAPAYFVIGACGIALLASFALPAGQSASCDGLRADRLNGEPSH</sequence>
<dbReference type="GO" id="GO:0015293">
    <property type="term" value="F:symporter activity"/>
    <property type="evidence" value="ECO:0007669"/>
    <property type="project" value="UniProtKB-KW"/>
</dbReference>
<dbReference type="Gene3D" id="1.20.1250.20">
    <property type="entry name" value="MFS general substrate transporter like domains"/>
    <property type="match status" value="2"/>
</dbReference>
<evidence type="ECO:0000256" key="8">
    <source>
        <dbReference type="SAM" id="Phobius"/>
    </source>
</evidence>
<dbReference type="Proteomes" id="UP000055019">
    <property type="component" value="Unassembled WGS sequence"/>
</dbReference>
<feature type="transmembrane region" description="Helical" evidence="8">
    <location>
        <begin position="197"/>
        <end position="216"/>
    </location>
</feature>
<dbReference type="RefSeq" id="WP_061151906.1">
    <property type="nucleotide sequence ID" value="NZ_FCOM02000075.1"/>
</dbReference>
<dbReference type="AlphaFoldDB" id="A0A158KZN1"/>
<keyword evidence="3" id="KW-1003">Cell membrane</keyword>
<feature type="transmembrane region" description="Helical" evidence="8">
    <location>
        <begin position="162"/>
        <end position="185"/>
    </location>
</feature>
<evidence type="ECO:0000313" key="11">
    <source>
        <dbReference type="Proteomes" id="UP000055019"/>
    </source>
</evidence>
<evidence type="ECO:0000256" key="6">
    <source>
        <dbReference type="ARBA" id="ARBA00022989"/>
    </source>
</evidence>
<keyword evidence="2" id="KW-0813">Transport</keyword>
<keyword evidence="4 8" id="KW-0812">Transmembrane</keyword>
<feature type="transmembrane region" description="Helical" evidence="8">
    <location>
        <begin position="249"/>
        <end position="267"/>
    </location>
</feature>
<feature type="transmembrane region" description="Helical" evidence="8">
    <location>
        <begin position="376"/>
        <end position="399"/>
    </location>
</feature>
<evidence type="ECO:0000256" key="4">
    <source>
        <dbReference type="ARBA" id="ARBA00022692"/>
    </source>
</evidence>
<evidence type="ECO:0000259" key="9">
    <source>
        <dbReference type="PROSITE" id="PS50850"/>
    </source>
</evidence>